<dbReference type="HAMAP" id="MF_00193">
    <property type="entry name" value="NadE_ammonia_dep"/>
    <property type="match status" value="1"/>
</dbReference>
<feature type="binding site" evidence="8">
    <location>
        <position position="165"/>
    </location>
    <ligand>
        <name>Mg(2+)</name>
        <dbReference type="ChEBI" id="CHEBI:18420"/>
    </ligand>
</feature>
<evidence type="ECO:0000256" key="9">
    <source>
        <dbReference type="RuleBase" id="RU003811"/>
    </source>
</evidence>
<keyword evidence="3 8" id="KW-0479">Metal-binding</keyword>
<evidence type="ECO:0000256" key="8">
    <source>
        <dbReference type="HAMAP-Rule" id="MF_00193"/>
    </source>
</evidence>
<comment type="pathway">
    <text evidence="8">Cofactor biosynthesis; NAD(+) biosynthesis; NAD(+) from deamido-NAD(+) (ammonia route): step 1/1.</text>
</comment>
<evidence type="ECO:0000259" key="11">
    <source>
        <dbReference type="Pfam" id="PF02540"/>
    </source>
</evidence>
<feature type="binding site" evidence="8">
    <location>
        <position position="211"/>
    </location>
    <ligand>
        <name>ATP</name>
        <dbReference type="ChEBI" id="CHEBI:30616"/>
    </ligand>
</feature>
<keyword evidence="5 8" id="KW-0067">ATP-binding</keyword>
<comment type="subunit">
    <text evidence="8">Homodimer.</text>
</comment>
<evidence type="ECO:0000313" key="13">
    <source>
        <dbReference type="Proteomes" id="UP000011566"/>
    </source>
</evidence>
<keyword evidence="7 8" id="KW-0520">NAD</keyword>
<name>M0M8Z0_9EURY</name>
<evidence type="ECO:0000256" key="7">
    <source>
        <dbReference type="ARBA" id="ARBA00023027"/>
    </source>
</evidence>
<dbReference type="InterPro" id="IPR003694">
    <property type="entry name" value="NAD_synthase"/>
</dbReference>
<evidence type="ECO:0000256" key="4">
    <source>
        <dbReference type="ARBA" id="ARBA00022741"/>
    </source>
</evidence>
<protein>
    <recommendedName>
        <fullName evidence="8 10">NH(3)-dependent NAD(+) synthetase</fullName>
        <ecNumber evidence="8 10">6.3.1.5</ecNumber>
    </recommendedName>
</protein>
<evidence type="ECO:0000256" key="2">
    <source>
        <dbReference type="ARBA" id="ARBA00022598"/>
    </source>
</evidence>
<dbReference type="InterPro" id="IPR022310">
    <property type="entry name" value="NAD/GMP_synthase"/>
</dbReference>
<comment type="function">
    <text evidence="8">Catalyzes the ATP-dependent amidation of deamido-NAD to form NAD. Uses ammonia as a nitrogen source.</text>
</comment>
<reference evidence="12 13" key="1">
    <citation type="journal article" date="2014" name="PLoS Genet.">
        <title>Phylogenetically driven sequencing of extremely halophilic archaea reveals strategies for static and dynamic osmo-response.</title>
        <authorList>
            <person name="Becker E.A."/>
            <person name="Seitzer P.M."/>
            <person name="Tritt A."/>
            <person name="Larsen D."/>
            <person name="Krusor M."/>
            <person name="Yao A.I."/>
            <person name="Wu D."/>
            <person name="Madern D."/>
            <person name="Eisen J.A."/>
            <person name="Darling A.E."/>
            <person name="Facciotti M.T."/>
        </authorList>
    </citation>
    <scope>NUCLEOTIDE SEQUENCE [LARGE SCALE GENOMIC DNA]</scope>
    <source>
        <strain evidence="12 13">100A6</strain>
    </source>
</reference>
<dbReference type="AlphaFoldDB" id="M0M8Z0"/>
<feature type="binding site" evidence="8">
    <location>
        <position position="160"/>
    </location>
    <ligand>
        <name>ATP</name>
        <dbReference type="ChEBI" id="CHEBI:30616"/>
    </ligand>
</feature>
<feature type="binding site" evidence="8">
    <location>
        <position position="180"/>
    </location>
    <ligand>
        <name>deamido-NAD(+)</name>
        <dbReference type="ChEBI" id="CHEBI:58437"/>
        <note>ligand shared between two neighboring subunits</note>
    </ligand>
</feature>
<feature type="binding site" description="in other chain" evidence="8">
    <location>
        <begin position="271"/>
        <end position="272"/>
    </location>
    <ligand>
        <name>deamido-NAD(+)</name>
        <dbReference type="ChEBI" id="CHEBI:58437"/>
        <note>ligand shared between two neighboring subunits</note>
    </ligand>
</feature>
<dbReference type="eggNOG" id="arCOG00069">
    <property type="taxonomic scope" value="Archaea"/>
</dbReference>
<dbReference type="Pfam" id="PF02540">
    <property type="entry name" value="NAD_synthase"/>
    <property type="match status" value="1"/>
</dbReference>
<keyword evidence="4 8" id="KW-0547">Nucleotide-binding</keyword>
<gene>
    <name evidence="8" type="primary">nadE</name>
    <name evidence="12" type="ORF">C447_02717</name>
</gene>
<dbReference type="NCBIfam" id="NF010587">
    <property type="entry name" value="PRK13980.1"/>
    <property type="match status" value="1"/>
</dbReference>
<dbReference type="EMBL" id="AOMB01000007">
    <property type="protein sequence ID" value="EMA41074.1"/>
    <property type="molecule type" value="Genomic_DNA"/>
</dbReference>
<evidence type="ECO:0000256" key="10">
    <source>
        <dbReference type="RuleBase" id="RU003812"/>
    </source>
</evidence>
<dbReference type="PATRIC" id="fig|1132509.6.peg.645"/>
<dbReference type="GO" id="GO:0005737">
    <property type="term" value="C:cytoplasm"/>
    <property type="evidence" value="ECO:0007669"/>
    <property type="project" value="InterPro"/>
</dbReference>
<dbReference type="PANTHER" id="PTHR23090:SF9">
    <property type="entry name" value="GLUTAMINE-DEPENDENT NAD(+) SYNTHETASE"/>
    <property type="match status" value="1"/>
</dbReference>
<dbReference type="Proteomes" id="UP000011566">
    <property type="component" value="Unassembled WGS sequence"/>
</dbReference>
<feature type="domain" description="NAD/GMP synthase" evidence="11">
    <location>
        <begin position="29"/>
        <end position="276"/>
    </location>
</feature>
<accession>M0M8Z0</accession>
<dbReference type="Gene3D" id="3.40.50.620">
    <property type="entry name" value="HUPs"/>
    <property type="match status" value="1"/>
</dbReference>
<dbReference type="SUPFAM" id="SSF52402">
    <property type="entry name" value="Adenine nucleotide alpha hydrolases-like"/>
    <property type="match status" value="1"/>
</dbReference>
<dbReference type="InterPro" id="IPR014729">
    <property type="entry name" value="Rossmann-like_a/b/a_fold"/>
</dbReference>
<dbReference type="RefSeq" id="WP_007690635.1">
    <property type="nucleotide sequence ID" value="NZ_AJRK01000381.1"/>
</dbReference>
<dbReference type="NCBIfam" id="TIGR00552">
    <property type="entry name" value="nadE"/>
    <property type="match status" value="1"/>
</dbReference>
<feature type="binding site" evidence="8">
    <location>
        <position position="189"/>
    </location>
    <ligand>
        <name>ATP</name>
        <dbReference type="ChEBI" id="CHEBI:30616"/>
    </ligand>
</feature>
<feature type="binding site" description="in other chain" evidence="8">
    <location>
        <position position="173"/>
    </location>
    <ligand>
        <name>deamido-NAD(+)</name>
        <dbReference type="ChEBI" id="CHEBI:58437"/>
        <note>ligand shared between two neighboring subunits</note>
    </ligand>
</feature>
<dbReference type="GO" id="GO:0005524">
    <property type="term" value="F:ATP binding"/>
    <property type="evidence" value="ECO:0007669"/>
    <property type="project" value="UniProtKB-UniRule"/>
</dbReference>
<dbReference type="InterPro" id="IPR022926">
    <property type="entry name" value="NH(3)-dep_NAD(+)_synth"/>
</dbReference>
<evidence type="ECO:0000256" key="1">
    <source>
        <dbReference type="ARBA" id="ARBA00005859"/>
    </source>
</evidence>
<sequence>MSDTDSAVRPDAPLDLSFSDDELDATKDRITDFVADTVADAGADGGVLGLSGGIDSTLMAYLAVDALGKDGLHGIVMPSEVNADDNMSDAERVAEDLGIEYEVIAIEPIVDAFVDAFPEPVGDEVESEELRTAVGNVRVRTRAVLNYFVANHENRIVLGTGNRSEALAGYYTKYGDGAVDCHPIGNLYKQQVRQLASHVGVPDDLVEKTPTAGMWVGQTDEEEMGMNYDTLDAVLALHVDGPLSKTATARELDIDPEQIDTVDTLVARSEHKREMPPAPDALE</sequence>
<keyword evidence="6 8" id="KW-0460">Magnesium</keyword>
<dbReference type="CDD" id="cd00553">
    <property type="entry name" value="NAD_synthase"/>
    <property type="match status" value="1"/>
</dbReference>
<proteinExistence type="inferred from homology"/>
<comment type="catalytic activity">
    <reaction evidence="8 10">
        <text>deamido-NAD(+) + NH4(+) + ATP = AMP + diphosphate + NAD(+) + H(+)</text>
        <dbReference type="Rhea" id="RHEA:21188"/>
        <dbReference type="ChEBI" id="CHEBI:15378"/>
        <dbReference type="ChEBI" id="CHEBI:28938"/>
        <dbReference type="ChEBI" id="CHEBI:30616"/>
        <dbReference type="ChEBI" id="CHEBI:33019"/>
        <dbReference type="ChEBI" id="CHEBI:57540"/>
        <dbReference type="ChEBI" id="CHEBI:58437"/>
        <dbReference type="ChEBI" id="CHEBI:456215"/>
        <dbReference type="EC" id="6.3.1.5"/>
    </reaction>
</comment>
<feature type="binding site" evidence="8">
    <location>
        <position position="55"/>
    </location>
    <ligand>
        <name>Mg(2+)</name>
        <dbReference type="ChEBI" id="CHEBI:18420"/>
    </ligand>
</feature>
<comment type="caution">
    <text evidence="12">The sequence shown here is derived from an EMBL/GenBank/DDBJ whole genome shotgun (WGS) entry which is preliminary data.</text>
</comment>
<evidence type="ECO:0000256" key="6">
    <source>
        <dbReference type="ARBA" id="ARBA00022842"/>
    </source>
</evidence>
<keyword evidence="2 8" id="KW-0436">Ligase</keyword>
<evidence type="ECO:0000313" key="12">
    <source>
        <dbReference type="EMBL" id="EMA41074.1"/>
    </source>
</evidence>
<dbReference type="GO" id="GO:0004359">
    <property type="term" value="F:glutaminase activity"/>
    <property type="evidence" value="ECO:0007669"/>
    <property type="project" value="InterPro"/>
</dbReference>
<keyword evidence="13" id="KW-1185">Reference proteome</keyword>
<evidence type="ECO:0000256" key="3">
    <source>
        <dbReference type="ARBA" id="ARBA00022723"/>
    </source>
</evidence>
<dbReference type="FunFam" id="3.40.50.620:FF:000106">
    <property type="entry name" value="Glutamine-dependent NAD(+) synthetase"/>
    <property type="match status" value="1"/>
</dbReference>
<dbReference type="PANTHER" id="PTHR23090">
    <property type="entry name" value="NH 3 /GLUTAMINE-DEPENDENT NAD + SYNTHETASE"/>
    <property type="match status" value="1"/>
</dbReference>
<feature type="binding site" description="in other chain" evidence="8">
    <location>
        <position position="140"/>
    </location>
    <ligand>
        <name>deamido-NAD(+)</name>
        <dbReference type="ChEBI" id="CHEBI:58437"/>
        <note>ligand shared between two neighboring subunits</note>
    </ligand>
</feature>
<organism evidence="12 13">
    <name type="scientific">Halococcus hamelinensis 100A6</name>
    <dbReference type="NCBI Taxonomy" id="1132509"/>
    <lineage>
        <taxon>Archaea</taxon>
        <taxon>Methanobacteriati</taxon>
        <taxon>Methanobacteriota</taxon>
        <taxon>Stenosarchaea group</taxon>
        <taxon>Halobacteria</taxon>
        <taxon>Halobacteriales</taxon>
        <taxon>Halococcaceae</taxon>
        <taxon>Halococcus</taxon>
    </lineage>
</organism>
<dbReference type="GO" id="GO:0008795">
    <property type="term" value="F:NAD+ synthase activity"/>
    <property type="evidence" value="ECO:0007669"/>
    <property type="project" value="UniProtKB-UniRule"/>
</dbReference>
<dbReference type="GO" id="GO:0003952">
    <property type="term" value="F:NAD+ synthase (glutamine-hydrolyzing) activity"/>
    <property type="evidence" value="ECO:0007669"/>
    <property type="project" value="InterPro"/>
</dbReference>
<comment type="similarity">
    <text evidence="1 8 9">Belongs to the NAD synthetase family.</text>
</comment>
<evidence type="ECO:0000256" key="5">
    <source>
        <dbReference type="ARBA" id="ARBA00022840"/>
    </source>
</evidence>
<dbReference type="UniPathway" id="UPA00253">
    <property type="reaction ID" value="UER00333"/>
</dbReference>
<dbReference type="GO" id="GO:0009435">
    <property type="term" value="P:NAD+ biosynthetic process"/>
    <property type="evidence" value="ECO:0007669"/>
    <property type="project" value="UniProtKB-UniRule"/>
</dbReference>
<dbReference type="GO" id="GO:0046872">
    <property type="term" value="F:metal ion binding"/>
    <property type="evidence" value="ECO:0007669"/>
    <property type="project" value="UniProtKB-KW"/>
</dbReference>
<dbReference type="EC" id="6.3.1.5" evidence="8 10"/>
<dbReference type="OrthoDB" id="39312at2157"/>
<feature type="binding site" evidence="8">
    <location>
        <begin position="49"/>
        <end position="56"/>
    </location>
    <ligand>
        <name>ATP</name>
        <dbReference type="ChEBI" id="CHEBI:30616"/>
    </ligand>
</feature>